<feature type="region of interest" description="Disordered" evidence="4">
    <location>
        <begin position="153"/>
        <end position="215"/>
    </location>
</feature>
<dbReference type="GO" id="GO:0003847">
    <property type="term" value="F:1-alkyl-2-acetylglycerophosphocholine esterase activity"/>
    <property type="evidence" value="ECO:0007669"/>
    <property type="project" value="TreeGrafter"/>
</dbReference>
<feature type="transmembrane region" description="Helical" evidence="5">
    <location>
        <begin position="262"/>
        <end position="279"/>
    </location>
</feature>
<dbReference type="RefSeq" id="WP_203654982.1">
    <property type="nucleotide sequence ID" value="NZ_BAAAZM010000002.1"/>
</dbReference>
<feature type="compositionally biased region" description="Low complexity" evidence="4">
    <location>
        <begin position="191"/>
        <end position="205"/>
    </location>
</feature>
<dbReference type="PANTHER" id="PTHR10272">
    <property type="entry name" value="PLATELET-ACTIVATING FACTOR ACETYLHYDROLASE"/>
    <property type="match status" value="1"/>
</dbReference>
<keyword evidence="1" id="KW-0378">Hydrolase</keyword>
<dbReference type="SUPFAM" id="SSF53474">
    <property type="entry name" value="alpha/beta-Hydrolases"/>
    <property type="match status" value="1"/>
</dbReference>
<feature type="transmembrane region" description="Helical" evidence="5">
    <location>
        <begin position="299"/>
        <end position="319"/>
    </location>
</feature>
<gene>
    <name evidence="6" type="ORF">Aru02nite_08170</name>
</gene>
<feature type="transmembrane region" description="Helical" evidence="5">
    <location>
        <begin position="115"/>
        <end position="135"/>
    </location>
</feature>
<evidence type="ECO:0000313" key="7">
    <source>
        <dbReference type="Proteomes" id="UP000612808"/>
    </source>
</evidence>
<feature type="transmembrane region" description="Helical" evidence="5">
    <location>
        <begin position="49"/>
        <end position="71"/>
    </location>
</feature>
<dbReference type="Gene3D" id="3.40.50.1820">
    <property type="entry name" value="alpha/beta hydrolase"/>
    <property type="match status" value="1"/>
</dbReference>
<evidence type="ECO:0000256" key="2">
    <source>
        <dbReference type="ARBA" id="ARBA00022963"/>
    </source>
</evidence>
<evidence type="ECO:0008006" key="8">
    <source>
        <dbReference type="Google" id="ProtNLM"/>
    </source>
</evidence>
<protein>
    <recommendedName>
        <fullName evidence="8">Alpha/beta hydrolase family protein</fullName>
    </recommendedName>
</protein>
<evidence type="ECO:0000256" key="1">
    <source>
        <dbReference type="ARBA" id="ARBA00022801"/>
    </source>
</evidence>
<sequence>MGEQQPPVVRRAAWWAVGCAVLFTAFAFGTTQIRALRAHSPWQDDPYDVVVSFTQLLVPALGLALAVRLVAGRPAPRDLLRGGRAVLALVAATAVADWIAVALRTHADLWGGTGRLLVAALAVLTLAAGATGLVLHRATAGATALVLHRATAGDRTGSSVQQGNQGIAPDRDADPDGSGTVPGRAVATVPAGSRGRGAAVAERAGSLPQHGNPAPDWAEDVLDGVGRVTARCGTPGRALARALAWVRRVVVGGRHGLRRHRLTTAVLGSLAVAAGMTVAEARGDGLGAQPVAAAVARTAIGAACLLAAVVPINAYLGVLRRRDDRPVPARRSALACAGYAMVASVPVALAFRAGVGALLDYPVTSWGRLGRLVAVVAVLAGLLTVLLLGVRRRRRWPAKALLSVPLAIVLAVVGTVGYLGVRHVLPRSLPAPTGPYRVGRVAFDWTDTGRVDPLAPHPGRHRELSVWVWYPAAAGGRPAPYAPGHWAGMLSFGLLANRLDVLRTHSVAGAPVAAGRFPLVVLEPGLGLAAPQFSALAEDLASHGIVVAGVTPTYSANRTVLNGHPVAPTAAGNPADPERLNDGRLLAVWAADARFAADRIRRVGGRLAGHVDARRVAYVGHSFGGAAALQACHEDRRCVGAADLDGTPYGPVVRTGLAAPMLLLGTPGDCIAGACHPTDAVHREIAAASGSLRAASTGPAFRYEIAGAEHFNFTDYGAYYVPSALHGLAQLGPIDGDRGLVVTDAYVTAFARHVLRGGPPPALDPHRFPEVHPAR</sequence>
<dbReference type="EMBL" id="BOMB01000004">
    <property type="protein sequence ID" value="GID09928.1"/>
    <property type="molecule type" value="Genomic_DNA"/>
</dbReference>
<dbReference type="Proteomes" id="UP000612808">
    <property type="component" value="Unassembled WGS sequence"/>
</dbReference>
<feature type="transmembrane region" description="Helical" evidence="5">
    <location>
        <begin position="83"/>
        <end position="103"/>
    </location>
</feature>
<dbReference type="GO" id="GO:0016042">
    <property type="term" value="P:lipid catabolic process"/>
    <property type="evidence" value="ECO:0007669"/>
    <property type="project" value="UniProtKB-KW"/>
</dbReference>
<feature type="transmembrane region" description="Helical" evidence="5">
    <location>
        <begin position="331"/>
        <end position="349"/>
    </location>
</feature>
<feature type="transmembrane region" description="Helical" evidence="5">
    <location>
        <begin position="400"/>
        <end position="421"/>
    </location>
</feature>
<dbReference type="AlphaFoldDB" id="A0A8J3J5V1"/>
<proteinExistence type="predicted"/>
<evidence type="ECO:0000256" key="4">
    <source>
        <dbReference type="SAM" id="MobiDB-lite"/>
    </source>
</evidence>
<keyword evidence="5" id="KW-0812">Transmembrane</keyword>
<evidence type="ECO:0000256" key="3">
    <source>
        <dbReference type="ARBA" id="ARBA00023098"/>
    </source>
</evidence>
<keyword evidence="5" id="KW-1133">Transmembrane helix</keyword>
<feature type="transmembrane region" description="Helical" evidence="5">
    <location>
        <begin position="369"/>
        <end position="388"/>
    </location>
</feature>
<organism evidence="6 7">
    <name type="scientific">Actinocatenispora rupis</name>
    <dbReference type="NCBI Taxonomy" id="519421"/>
    <lineage>
        <taxon>Bacteria</taxon>
        <taxon>Bacillati</taxon>
        <taxon>Actinomycetota</taxon>
        <taxon>Actinomycetes</taxon>
        <taxon>Micromonosporales</taxon>
        <taxon>Micromonosporaceae</taxon>
        <taxon>Actinocatenispora</taxon>
    </lineage>
</organism>
<name>A0A8J3J5V1_9ACTN</name>
<feature type="compositionally biased region" description="Polar residues" evidence="4">
    <location>
        <begin position="156"/>
        <end position="165"/>
    </location>
</feature>
<accession>A0A8J3J5V1</accession>
<dbReference type="InterPro" id="IPR029058">
    <property type="entry name" value="AB_hydrolase_fold"/>
</dbReference>
<evidence type="ECO:0000313" key="6">
    <source>
        <dbReference type="EMBL" id="GID09928.1"/>
    </source>
</evidence>
<dbReference type="PANTHER" id="PTHR10272:SF0">
    <property type="entry name" value="PLATELET-ACTIVATING FACTOR ACETYLHYDROLASE"/>
    <property type="match status" value="1"/>
</dbReference>
<keyword evidence="3" id="KW-0443">Lipid metabolism</keyword>
<evidence type="ECO:0000256" key="5">
    <source>
        <dbReference type="SAM" id="Phobius"/>
    </source>
</evidence>
<feature type="transmembrane region" description="Helical" evidence="5">
    <location>
        <begin position="12"/>
        <end position="29"/>
    </location>
</feature>
<reference evidence="6" key="1">
    <citation type="submission" date="2021-01" db="EMBL/GenBank/DDBJ databases">
        <title>Whole genome shotgun sequence of Actinocatenispora rupis NBRC 107355.</title>
        <authorList>
            <person name="Komaki H."/>
            <person name="Tamura T."/>
        </authorList>
    </citation>
    <scope>NUCLEOTIDE SEQUENCE</scope>
    <source>
        <strain evidence="6">NBRC 107355</strain>
    </source>
</reference>
<keyword evidence="5" id="KW-0472">Membrane</keyword>
<comment type="caution">
    <text evidence="6">The sequence shown here is derived from an EMBL/GenBank/DDBJ whole genome shotgun (WGS) entry which is preliminary data.</text>
</comment>
<keyword evidence="7" id="KW-1185">Reference proteome</keyword>
<keyword evidence="2" id="KW-0442">Lipid degradation</keyword>